<dbReference type="EC" id="3.1.13.1" evidence="2"/>
<dbReference type="EMBL" id="WEGH01000005">
    <property type="protein sequence ID" value="MQY08698.1"/>
    <property type="molecule type" value="Genomic_DNA"/>
</dbReference>
<organism evidence="2 3">
    <name type="scientific">Actinomadura macrotermitis</name>
    <dbReference type="NCBI Taxonomy" id="2585200"/>
    <lineage>
        <taxon>Bacteria</taxon>
        <taxon>Bacillati</taxon>
        <taxon>Actinomycetota</taxon>
        <taxon>Actinomycetes</taxon>
        <taxon>Streptosporangiales</taxon>
        <taxon>Thermomonosporaceae</taxon>
        <taxon>Actinomadura</taxon>
    </lineage>
</organism>
<keyword evidence="2" id="KW-0378">Hydrolase</keyword>
<dbReference type="AlphaFoldDB" id="A0A7K0C5K8"/>
<keyword evidence="3" id="KW-1185">Reference proteome</keyword>
<protein>
    <submittedName>
        <fullName evidence="2">Ribonuclease R</fullName>
        <ecNumber evidence="2">3.1.13.1</ecNumber>
    </submittedName>
</protein>
<dbReference type="InterPro" id="IPR001900">
    <property type="entry name" value="RNase_II/R"/>
</dbReference>
<feature type="domain" description="RNB" evidence="1">
    <location>
        <begin position="65"/>
        <end position="376"/>
    </location>
</feature>
<accession>A0A7K0C5K8</accession>
<comment type="caution">
    <text evidence="2">The sequence shown here is derived from an EMBL/GenBank/DDBJ whole genome shotgun (WGS) entry which is preliminary data.</text>
</comment>
<dbReference type="SMART" id="SM00955">
    <property type="entry name" value="RNB"/>
    <property type="match status" value="1"/>
</dbReference>
<dbReference type="Pfam" id="PF18614">
    <property type="entry name" value="RNase_II_C_S1"/>
    <property type="match status" value="1"/>
</dbReference>
<dbReference type="GO" id="GO:0003723">
    <property type="term" value="F:RNA binding"/>
    <property type="evidence" value="ECO:0007669"/>
    <property type="project" value="InterPro"/>
</dbReference>
<reference evidence="2 3" key="1">
    <citation type="submission" date="2019-10" db="EMBL/GenBank/DDBJ databases">
        <title>Actinomadura rubteroloni sp. nov. and Actinomadura macrotermitis sp. nov., isolated from the gut of fungus growing-termite Macrotermes natalensis.</title>
        <authorList>
            <person name="Benndorf R."/>
            <person name="Martin K."/>
            <person name="Kuefner M."/>
            <person name="De Beer W."/>
            <person name="Kaster A.-K."/>
            <person name="Vollmers J."/>
            <person name="Poulsen M."/>
            <person name="Beemelmanns C."/>
        </authorList>
    </citation>
    <scope>NUCLEOTIDE SEQUENCE [LARGE SCALE GENOMIC DNA]</scope>
    <source>
        <strain evidence="2 3">RB68</strain>
    </source>
</reference>
<evidence type="ECO:0000259" key="1">
    <source>
        <dbReference type="SMART" id="SM00955"/>
    </source>
</evidence>
<proteinExistence type="predicted"/>
<dbReference type="InterPro" id="IPR050180">
    <property type="entry name" value="RNR_Ribonuclease"/>
</dbReference>
<dbReference type="InterPro" id="IPR012340">
    <property type="entry name" value="NA-bd_OB-fold"/>
</dbReference>
<evidence type="ECO:0000313" key="3">
    <source>
        <dbReference type="Proteomes" id="UP000487268"/>
    </source>
</evidence>
<sequence>MGRSGRSLPYARNVQTRPTLRLRTDDAEIRAGLDRIRADFAVPGPFPAAVLAEAEAAAAAGPPERADLREIPFFTLDPVGSMDLDQAMWLERRPGGYRIRYAIADVAHFVRPGGAIDAEAHERGVTLYLPDAKAPLHPPVLSEGAASLLPGADRPAVVWTIDIDDAGATTATDVRRALVRSRDRLNYDGASTGDPRIALLGEVGRVLLAAEAARGGVSLPLPEQEVVRGDGGWTLEQRGDLAAEEWNAQISLLTGRAAAALMLEGGLGLLRTMPPAPEEAVQRLRRASRALGVVWPEGLAYGEVLRGLNPARAKDAALLFEAPTLLRGAGYTAFDGAPPADPAHAAVAAPYAHVTAPLRRLADRHATEVCLALCAGTEVPAWAREALPGLPEVMRRSLRRGAEVERACVDLVEALLLNAHVGQVFDAVVVEVNEGKPGGLVQLAGPAVLARCDGDGLPLGEPVKVRLQAADPSRRLVRFSLTG</sequence>
<dbReference type="PANTHER" id="PTHR23355">
    <property type="entry name" value="RIBONUCLEASE"/>
    <property type="match status" value="1"/>
</dbReference>
<dbReference type="PANTHER" id="PTHR23355:SF9">
    <property type="entry name" value="DIS3-LIKE EXONUCLEASE 2"/>
    <property type="match status" value="1"/>
</dbReference>
<dbReference type="InterPro" id="IPR040596">
    <property type="entry name" value="RNase_II_C_S1"/>
</dbReference>
<dbReference type="SUPFAM" id="SSF50249">
    <property type="entry name" value="Nucleic acid-binding proteins"/>
    <property type="match status" value="1"/>
</dbReference>
<evidence type="ECO:0000313" key="2">
    <source>
        <dbReference type="EMBL" id="MQY08698.1"/>
    </source>
</evidence>
<dbReference type="GO" id="GO:0008859">
    <property type="term" value="F:exoribonuclease II activity"/>
    <property type="evidence" value="ECO:0007669"/>
    <property type="project" value="UniProtKB-EC"/>
</dbReference>
<name>A0A7K0C5K8_9ACTN</name>
<dbReference type="GO" id="GO:0005829">
    <property type="term" value="C:cytosol"/>
    <property type="evidence" value="ECO:0007669"/>
    <property type="project" value="TreeGrafter"/>
</dbReference>
<dbReference type="OrthoDB" id="5800376at2"/>
<dbReference type="Pfam" id="PF00773">
    <property type="entry name" value="RNB"/>
    <property type="match status" value="1"/>
</dbReference>
<dbReference type="GO" id="GO:0006402">
    <property type="term" value="P:mRNA catabolic process"/>
    <property type="evidence" value="ECO:0007669"/>
    <property type="project" value="TreeGrafter"/>
</dbReference>
<gene>
    <name evidence="2" type="primary">rnr</name>
    <name evidence="2" type="ORF">ACRB68_68070</name>
</gene>
<dbReference type="Proteomes" id="UP000487268">
    <property type="component" value="Unassembled WGS sequence"/>
</dbReference>